<dbReference type="AlphaFoldDB" id="A0AA88HHB2"/>
<evidence type="ECO:0000256" key="6">
    <source>
        <dbReference type="PIRSR" id="PIRSR601019-2"/>
    </source>
</evidence>
<evidence type="ECO:0000256" key="5">
    <source>
        <dbReference type="PIRSR" id="PIRSR601019-1"/>
    </source>
</evidence>
<evidence type="ECO:0000256" key="2">
    <source>
        <dbReference type="ARBA" id="ARBA00022741"/>
    </source>
</evidence>
<evidence type="ECO:0000256" key="4">
    <source>
        <dbReference type="ARBA" id="ARBA00023224"/>
    </source>
</evidence>
<reference evidence="7" key="1">
    <citation type="submission" date="2023-07" db="EMBL/GenBank/DDBJ databases">
        <title>Chromosome-level genome assembly of Artemia franciscana.</title>
        <authorList>
            <person name="Jo E."/>
        </authorList>
    </citation>
    <scope>NUCLEOTIDE SEQUENCE</scope>
    <source>
        <tissue evidence="7">Whole body</tissue>
    </source>
</reference>
<proteinExistence type="predicted"/>
<dbReference type="EMBL" id="JAVRJZ010000018">
    <property type="protein sequence ID" value="KAK2708978.1"/>
    <property type="molecule type" value="Genomic_DNA"/>
</dbReference>
<dbReference type="PANTHER" id="PTHR10218:SF360">
    <property type="entry name" value="GUANINE NUCLEOTIDE-BINDING PROTEIN SUBUNIT ALPHA HOMOLOG"/>
    <property type="match status" value="1"/>
</dbReference>
<dbReference type="SUPFAM" id="SSF52540">
    <property type="entry name" value="P-loop containing nucleoside triphosphate hydrolases"/>
    <property type="match status" value="1"/>
</dbReference>
<keyword evidence="6" id="KW-0460">Magnesium</keyword>
<evidence type="ECO:0000313" key="8">
    <source>
        <dbReference type="Proteomes" id="UP001187531"/>
    </source>
</evidence>
<keyword evidence="8" id="KW-1185">Reference proteome</keyword>
<dbReference type="GO" id="GO:0046872">
    <property type="term" value="F:metal ion binding"/>
    <property type="evidence" value="ECO:0007669"/>
    <property type="project" value="UniProtKB-KW"/>
</dbReference>
<organism evidence="7 8">
    <name type="scientific">Artemia franciscana</name>
    <name type="common">Brine shrimp</name>
    <name type="synonym">Artemia sanfranciscana</name>
    <dbReference type="NCBI Taxonomy" id="6661"/>
    <lineage>
        <taxon>Eukaryota</taxon>
        <taxon>Metazoa</taxon>
        <taxon>Ecdysozoa</taxon>
        <taxon>Arthropoda</taxon>
        <taxon>Crustacea</taxon>
        <taxon>Branchiopoda</taxon>
        <taxon>Anostraca</taxon>
        <taxon>Artemiidae</taxon>
        <taxon>Artemia</taxon>
    </lineage>
</organism>
<dbReference type="GO" id="GO:0005834">
    <property type="term" value="C:heterotrimeric G-protein complex"/>
    <property type="evidence" value="ECO:0007669"/>
    <property type="project" value="TreeGrafter"/>
</dbReference>
<comment type="caution">
    <text evidence="7">The sequence shown here is derived from an EMBL/GenBank/DDBJ whole genome shotgun (WGS) entry which is preliminary data.</text>
</comment>
<dbReference type="PANTHER" id="PTHR10218">
    <property type="entry name" value="GTP-BINDING PROTEIN ALPHA SUBUNIT"/>
    <property type="match status" value="1"/>
</dbReference>
<accession>A0AA88HHB2</accession>
<keyword evidence="2 5" id="KW-0547">Nucleotide-binding</keyword>
<gene>
    <name evidence="7" type="ORF">QYM36_014566</name>
</gene>
<keyword evidence="1 6" id="KW-0479">Metal-binding</keyword>
<sequence>MDLSCLKCRRSDTLKHQEQISRDIDRQLSIERKKLDKEIKLLLLGTGEAGKSTFIKQMRIIHGTGFSVEDRLSHKNLIYQNVISSIQCLIGAMEKLNLYYAVESNKDKAQSFTYPSLTMNESTDVGGTAQFLMFVQGIDESFLENAITIEALDGANILDFEPYVDHIRNLWKDHGIQECCRRGSEYQLPCSAK</sequence>
<dbReference type="GO" id="GO:0031683">
    <property type="term" value="F:G-protein beta/gamma-subunit complex binding"/>
    <property type="evidence" value="ECO:0007669"/>
    <property type="project" value="InterPro"/>
</dbReference>
<dbReference type="Pfam" id="PF00503">
    <property type="entry name" value="G-alpha"/>
    <property type="match status" value="1"/>
</dbReference>
<dbReference type="PROSITE" id="PS51882">
    <property type="entry name" value="G_ALPHA"/>
    <property type="match status" value="1"/>
</dbReference>
<dbReference type="Gene3D" id="3.40.50.300">
    <property type="entry name" value="P-loop containing nucleotide triphosphate hydrolases"/>
    <property type="match status" value="1"/>
</dbReference>
<feature type="binding site" evidence="5">
    <location>
        <begin position="48"/>
        <end position="53"/>
    </location>
    <ligand>
        <name>GTP</name>
        <dbReference type="ChEBI" id="CHEBI:37565"/>
    </ligand>
</feature>
<dbReference type="GO" id="GO:0007188">
    <property type="term" value="P:adenylate cyclase-modulating G protein-coupled receptor signaling pathway"/>
    <property type="evidence" value="ECO:0007669"/>
    <property type="project" value="TreeGrafter"/>
</dbReference>
<dbReference type="InterPro" id="IPR001019">
    <property type="entry name" value="Gprotein_alpha_su"/>
</dbReference>
<dbReference type="Proteomes" id="UP001187531">
    <property type="component" value="Unassembled WGS sequence"/>
</dbReference>
<protein>
    <submittedName>
        <fullName evidence="7">Uncharacterized protein</fullName>
    </submittedName>
</protein>
<feature type="binding site" evidence="6">
    <location>
        <position position="52"/>
    </location>
    <ligand>
        <name>Mg(2+)</name>
        <dbReference type="ChEBI" id="CHEBI:18420"/>
    </ligand>
</feature>
<name>A0AA88HHB2_ARTSF</name>
<evidence type="ECO:0000256" key="3">
    <source>
        <dbReference type="ARBA" id="ARBA00023134"/>
    </source>
</evidence>
<dbReference type="GO" id="GO:0001664">
    <property type="term" value="F:G protein-coupled receptor binding"/>
    <property type="evidence" value="ECO:0007669"/>
    <property type="project" value="TreeGrafter"/>
</dbReference>
<dbReference type="GO" id="GO:0005525">
    <property type="term" value="F:GTP binding"/>
    <property type="evidence" value="ECO:0007669"/>
    <property type="project" value="UniProtKB-KW"/>
</dbReference>
<dbReference type="Gene3D" id="1.10.400.10">
    <property type="entry name" value="GI Alpha 1, domain 2-like"/>
    <property type="match status" value="1"/>
</dbReference>
<keyword evidence="4" id="KW-0807">Transducer</keyword>
<dbReference type="GO" id="GO:0005737">
    <property type="term" value="C:cytoplasm"/>
    <property type="evidence" value="ECO:0007669"/>
    <property type="project" value="TreeGrafter"/>
</dbReference>
<dbReference type="FunFam" id="3.40.50.300:FF:000692">
    <property type="entry name" value="Guanine nucleotide-binding protein subunit alpha"/>
    <property type="match status" value="1"/>
</dbReference>
<evidence type="ECO:0000313" key="7">
    <source>
        <dbReference type="EMBL" id="KAK2708978.1"/>
    </source>
</evidence>
<dbReference type="SUPFAM" id="SSF47895">
    <property type="entry name" value="Transducin (alpha subunit), insertion domain"/>
    <property type="match status" value="1"/>
</dbReference>
<keyword evidence="3 5" id="KW-0342">GTP-binding</keyword>
<dbReference type="SMART" id="SM00275">
    <property type="entry name" value="G_alpha"/>
    <property type="match status" value="1"/>
</dbReference>
<dbReference type="InterPro" id="IPR011025">
    <property type="entry name" value="GproteinA_insert"/>
</dbReference>
<dbReference type="InterPro" id="IPR027417">
    <property type="entry name" value="P-loop_NTPase"/>
</dbReference>
<evidence type="ECO:0000256" key="1">
    <source>
        <dbReference type="ARBA" id="ARBA00022723"/>
    </source>
</evidence>
<dbReference type="GO" id="GO:0003924">
    <property type="term" value="F:GTPase activity"/>
    <property type="evidence" value="ECO:0007669"/>
    <property type="project" value="InterPro"/>
</dbReference>